<dbReference type="EMBL" id="CP080507">
    <property type="protein sequence ID" value="QYM78835.1"/>
    <property type="molecule type" value="Genomic_DNA"/>
</dbReference>
<feature type="transmembrane region" description="Helical" evidence="1">
    <location>
        <begin position="13"/>
        <end position="31"/>
    </location>
</feature>
<accession>A0A8F9XH17</accession>
<keyword evidence="4" id="KW-1185">Reference proteome</keyword>
<dbReference type="KEGG" id="ole:K0B96_16255"/>
<organism evidence="3 4">
    <name type="scientific">Horticoccus luteus</name>
    <dbReference type="NCBI Taxonomy" id="2862869"/>
    <lineage>
        <taxon>Bacteria</taxon>
        <taxon>Pseudomonadati</taxon>
        <taxon>Verrucomicrobiota</taxon>
        <taxon>Opitutia</taxon>
        <taxon>Opitutales</taxon>
        <taxon>Opitutaceae</taxon>
        <taxon>Horticoccus</taxon>
    </lineage>
</organism>
<dbReference type="AlphaFoldDB" id="A0A8F9XH17"/>
<dbReference type="RefSeq" id="WP_220161939.1">
    <property type="nucleotide sequence ID" value="NZ_CP080507.1"/>
</dbReference>
<feature type="transmembrane region" description="Helical" evidence="1">
    <location>
        <begin position="116"/>
        <end position="138"/>
    </location>
</feature>
<evidence type="ECO:0000259" key="2">
    <source>
        <dbReference type="Pfam" id="PF09990"/>
    </source>
</evidence>
<feature type="domain" description="DUF2231" evidence="2">
    <location>
        <begin position="10"/>
        <end position="139"/>
    </location>
</feature>
<keyword evidence="1" id="KW-0472">Membrane</keyword>
<evidence type="ECO:0000256" key="1">
    <source>
        <dbReference type="SAM" id="Phobius"/>
    </source>
</evidence>
<dbReference type="Proteomes" id="UP000825051">
    <property type="component" value="Chromosome"/>
</dbReference>
<dbReference type="Pfam" id="PF09990">
    <property type="entry name" value="DUF2231"/>
    <property type="match status" value="1"/>
</dbReference>
<feature type="transmembrane region" description="Helical" evidence="1">
    <location>
        <begin position="84"/>
        <end position="104"/>
    </location>
</feature>
<evidence type="ECO:0000313" key="3">
    <source>
        <dbReference type="EMBL" id="QYM78835.1"/>
    </source>
</evidence>
<keyword evidence="1" id="KW-0812">Transmembrane</keyword>
<protein>
    <recommendedName>
        <fullName evidence="2">DUF2231 domain-containing protein</fullName>
    </recommendedName>
</protein>
<gene>
    <name evidence="3" type="ORF">K0B96_16255</name>
</gene>
<keyword evidence="1" id="KW-1133">Transmembrane helix</keyword>
<feature type="transmembrane region" description="Helical" evidence="1">
    <location>
        <begin position="43"/>
        <end position="64"/>
    </location>
</feature>
<proteinExistence type="predicted"/>
<name>A0A8F9XH17_9BACT</name>
<sequence length="147" mass="15756">MQIPELLGRLHPALLHFPVALLVLASALEGLRGFRDSDFLGRAVASLFGLGALAALLAVGSGWLLAAHEHIRSDQKAVLELHRWLAVGTAVWAIGAWACARAWREATTPGRIWTRRAVAALTCGLITASAHAGAVLVWGKDWFTFTS</sequence>
<reference evidence="3" key="1">
    <citation type="submission" date="2021-08" db="EMBL/GenBank/DDBJ databases">
        <title>Genome of a novel bacterium of the phylum Verrucomicrobia, Oleiharenicola sp. KSB-15.</title>
        <authorList>
            <person name="Chung J.-H."/>
            <person name="Ahn J.-H."/>
            <person name="Yoon Y."/>
            <person name="Kim D.-Y."/>
            <person name="An S.-H."/>
            <person name="Park I."/>
            <person name="Yeon J."/>
        </authorList>
    </citation>
    <scope>NUCLEOTIDE SEQUENCE</scope>
    <source>
        <strain evidence="3">KSB-15</strain>
    </source>
</reference>
<evidence type="ECO:0000313" key="4">
    <source>
        <dbReference type="Proteomes" id="UP000825051"/>
    </source>
</evidence>
<dbReference type="InterPro" id="IPR019251">
    <property type="entry name" value="DUF2231_TM"/>
</dbReference>